<accession>A0ABY7EN01</accession>
<evidence type="ECO:0000256" key="4">
    <source>
        <dbReference type="ARBA" id="ARBA00022692"/>
    </source>
</evidence>
<protein>
    <recommendedName>
        <fullName evidence="8">Transporter</fullName>
    </recommendedName>
</protein>
<evidence type="ECO:0000256" key="3">
    <source>
        <dbReference type="ARBA" id="ARBA00022448"/>
    </source>
</evidence>
<keyword evidence="8" id="KW-0769">Symport</keyword>
<comment type="subcellular location">
    <subcellularLocation>
        <location evidence="1">Membrane</location>
        <topology evidence="1">Multi-pass membrane protein</topology>
    </subcellularLocation>
</comment>
<evidence type="ECO:0000256" key="7">
    <source>
        <dbReference type="ARBA" id="ARBA00023180"/>
    </source>
</evidence>
<feature type="transmembrane region" description="Helical" evidence="10">
    <location>
        <begin position="50"/>
        <end position="67"/>
    </location>
</feature>
<keyword evidence="5 10" id="KW-1133">Transmembrane helix</keyword>
<feature type="transmembrane region" description="Helical" evidence="10">
    <location>
        <begin position="445"/>
        <end position="463"/>
    </location>
</feature>
<keyword evidence="6 10" id="KW-0472">Membrane</keyword>
<reference evidence="11" key="1">
    <citation type="submission" date="2022-11" db="EMBL/GenBank/DDBJ databases">
        <title>Centuries of genome instability and evolution in soft-shell clam transmissible cancer (bioRxiv).</title>
        <authorList>
            <person name="Hart S.F.M."/>
            <person name="Yonemitsu M.A."/>
            <person name="Giersch R.M."/>
            <person name="Beal B.F."/>
            <person name="Arriagada G."/>
            <person name="Davis B.W."/>
            <person name="Ostrander E.A."/>
            <person name="Goff S.P."/>
            <person name="Metzger M.J."/>
        </authorList>
    </citation>
    <scope>NUCLEOTIDE SEQUENCE</scope>
    <source>
        <strain evidence="11">MELC-2E11</strain>
        <tissue evidence="11">Siphon/mantle</tissue>
    </source>
</reference>
<feature type="transmembrane region" description="Helical" evidence="10">
    <location>
        <begin position="401"/>
        <end position="425"/>
    </location>
</feature>
<comment type="similarity">
    <text evidence="2 8">Belongs to the sodium:neurotransmitter symporter (SNF) (TC 2.A.22) family.</text>
</comment>
<name>A0ABY7EN01_MYAAR</name>
<feature type="compositionally biased region" description="Basic and acidic residues" evidence="9">
    <location>
        <begin position="1"/>
        <end position="10"/>
    </location>
</feature>
<keyword evidence="7" id="KW-0325">Glycoprotein</keyword>
<keyword evidence="3 8" id="KW-0813">Transport</keyword>
<feature type="transmembrane region" description="Helical" evidence="10">
    <location>
        <begin position="328"/>
        <end position="353"/>
    </location>
</feature>
<organism evidence="11 12">
    <name type="scientific">Mya arenaria</name>
    <name type="common">Soft-shell clam</name>
    <dbReference type="NCBI Taxonomy" id="6604"/>
    <lineage>
        <taxon>Eukaryota</taxon>
        <taxon>Metazoa</taxon>
        <taxon>Spiralia</taxon>
        <taxon>Lophotrochozoa</taxon>
        <taxon>Mollusca</taxon>
        <taxon>Bivalvia</taxon>
        <taxon>Autobranchia</taxon>
        <taxon>Heteroconchia</taxon>
        <taxon>Euheterodonta</taxon>
        <taxon>Imparidentia</taxon>
        <taxon>Neoheterodontei</taxon>
        <taxon>Myida</taxon>
        <taxon>Myoidea</taxon>
        <taxon>Myidae</taxon>
        <taxon>Mya</taxon>
    </lineage>
</organism>
<sequence length="521" mass="58960">MIPQDGEKTESNNVEYAPAPLEQPQDLGESEEGSRGEDYARGVWGRKMEFLLSVIGYSVGVGNLWRFPYLVMQNGGGAFLIPFFFFLILCGVPLFYLELCLGQFSGTSCLYVWKFCPLFKGIGYMMMAVSFIYCWYYIMVLVWVLVYLVNSFLPQLPWSACGQAWNTDQCIEGLHSLGNCSKVNAACNASKAVYTADDMARTASKEFWHNYVLHRTDGLEDLGTIQWHLAVALVVAWLVIFLCLMKGIKSVGKVVYVTALLPYVLLTGPGLALVIYPEAFTKLPVPQLWAVLFFVMLLSLGIDSQFGVFETLSSGLMDTFPRLRKRKVLVTACLCVVLMLLDLPYTTGAGIYLYQLVDWYFAAFCVLIISFLECFLIAWVYGADRFSNDVKLMIGRTPPRFIRFCWCFITPAMLLTIFLIMCFQYEPPAYDNYEYPMFAKVCGNILAMVPVIPLPVVMIYQIWRTPGSLYERFVYLLKPSPDWGPHISGLKAEYLEMEDKAPPRGVLDAVRHNLLGSSDYS</sequence>
<dbReference type="InterPro" id="IPR000175">
    <property type="entry name" value="Na/ntran_symport"/>
</dbReference>
<evidence type="ECO:0000313" key="11">
    <source>
        <dbReference type="EMBL" id="WAR11375.1"/>
    </source>
</evidence>
<proteinExistence type="inferred from homology"/>
<evidence type="ECO:0000256" key="8">
    <source>
        <dbReference type="RuleBase" id="RU003732"/>
    </source>
</evidence>
<dbReference type="PROSITE" id="PS00610">
    <property type="entry name" value="NA_NEUROTRAN_SYMP_1"/>
    <property type="match status" value="1"/>
</dbReference>
<evidence type="ECO:0000256" key="2">
    <source>
        <dbReference type="ARBA" id="ARBA00006459"/>
    </source>
</evidence>
<keyword evidence="12" id="KW-1185">Reference proteome</keyword>
<feature type="transmembrane region" description="Helical" evidence="10">
    <location>
        <begin position="288"/>
        <end position="308"/>
    </location>
</feature>
<feature type="transmembrane region" description="Helical" evidence="10">
    <location>
        <begin position="254"/>
        <end position="276"/>
    </location>
</feature>
<dbReference type="SUPFAM" id="SSF161070">
    <property type="entry name" value="SNF-like"/>
    <property type="match status" value="1"/>
</dbReference>
<keyword evidence="4 8" id="KW-0812">Transmembrane</keyword>
<dbReference type="PANTHER" id="PTHR11616">
    <property type="entry name" value="SODIUM/CHLORIDE DEPENDENT TRANSPORTER"/>
    <property type="match status" value="1"/>
</dbReference>
<evidence type="ECO:0000313" key="12">
    <source>
        <dbReference type="Proteomes" id="UP001164746"/>
    </source>
</evidence>
<dbReference type="PRINTS" id="PR00176">
    <property type="entry name" value="NANEUSMPORT"/>
</dbReference>
<feature type="transmembrane region" description="Helical" evidence="10">
    <location>
        <begin position="359"/>
        <end position="381"/>
    </location>
</feature>
<evidence type="ECO:0000256" key="5">
    <source>
        <dbReference type="ARBA" id="ARBA00022989"/>
    </source>
</evidence>
<dbReference type="Pfam" id="PF00209">
    <property type="entry name" value="SNF"/>
    <property type="match status" value="2"/>
</dbReference>
<evidence type="ECO:0000256" key="1">
    <source>
        <dbReference type="ARBA" id="ARBA00004141"/>
    </source>
</evidence>
<dbReference type="EMBL" id="CP111019">
    <property type="protein sequence ID" value="WAR11375.1"/>
    <property type="molecule type" value="Genomic_DNA"/>
</dbReference>
<dbReference type="PROSITE" id="PS50267">
    <property type="entry name" value="NA_NEUROTRAN_SYMP_3"/>
    <property type="match status" value="1"/>
</dbReference>
<feature type="transmembrane region" description="Helical" evidence="10">
    <location>
        <begin position="225"/>
        <end position="245"/>
    </location>
</feature>
<evidence type="ECO:0000256" key="6">
    <source>
        <dbReference type="ARBA" id="ARBA00023136"/>
    </source>
</evidence>
<gene>
    <name evidence="11" type="ORF">MAR_025555</name>
</gene>
<feature type="transmembrane region" description="Helical" evidence="10">
    <location>
        <begin position="79"/>
        <end position="101"/>
    </location>
</feature>
<dbReference type="Proteomes" id="UP001164746">
    <property type="component" value="Chromosome 8"/>
</dbReference>
<dbReference type="InterPro" id="IPR037272">
    <property type="entry name" value="SNS_sf"/>
</dbReference>
<evidence type="ECO:0000256" key="10">
    <source>
        <dbReference type="SAM" id="Phobius"/>
    </source>
</evidence>
<feature type="transmembrane region" description="Helical" evidence="10">
    <location>
        <begin position="122"/>
        <end position="149"/>
    </location>
</feature>
<feature type="region of interest" description="Disordered" evidence="9">
    <location>
        <begin position="1"/>
        <end position="37"/>
    </location>
</feature>
<dbReference type="PANTHER" id="PTHR11616:SF321">
    <property type="entry name" value="SODIUM-DEPENDENT NUTRIENT AMINO ACID TRANSPORTER 1-RELATED"/>
    <property type="match status" value="1"/>
</dbReference>
<evidence type="ECO:0000256" key="9">
    <source>
        <dbReference type="SAM" id="MobiDB-lite"/>
    </source>
</evidence>